<organism evidence="8 9">
    <name type="scientific">Thiorhodococcus minor</name>
    <dbReference type="NCBI Taxonomy" id="57489"/>
    <lineage>
        <taxon>Bacteria</taxon>
        <taxon>Pseudomonadati</taxon>
        <taxon>Pseudomonadota</taxon>
        <taxon>Gammaproteobacteria</taxon>
        <taxon>Chromatiales</taxon>
        <taxon>Chromatiaceae</taxon>
        <taxon>Thiorhodococcus</taxon>
    </lineage>
</organism>
<evidence type="ECO:0000256" key="4">
    <source>
        <dbReference type="ARBA" id="ARBA00023139"/>
    </source>
</evidence>
<name>A0A6M0JZY5_9GAMM</name>
<keyword evidence="4" id="KW-0564">Palmitate</keyword>
<evidence type="ECO:0000313" key="9">
    <source>
        <dbReference type="Proteomes" id="UP000483379"/>
    </source>
</evidence>
<sequence>MLCWARTLFILIVVALGVLSMLNACGQKGDLYLPEQPEATPTANGQDVPDVPTSGGRVDDGAPQTPQASS</sequence>
<keyword evidence="3" id="KW-0472">Membrane</keyword>
<evidence type="ECO:0000256" key="3">
    <source>
        <dbReference type="ARBA" id="ARBA00023136"/>
    </source>
</evidence>
<dbReference type="InterPro" id="IPR032831">
    <property type="entry name" value="LptM_cons"/>
</dbReference>
<keyword evidence="6 8" id="KW-0449">Lipoprotein</keyword>
<evidence type="ECO:0000256" key="6">
    <source>
        <dbReference type="ARBA" id="ARBA00023288"/>
    </source>
</evidence>
<keyword evidence="5" id="KW-0998">Cell outer membrane</keyword>
<protein>
    <submittedName>
        <fullName evidence="8">Lipoprotein</fullName>
    </submittedName>
</protein>
<feature type="region of interest" description="Disordered" evidence="7">
    <location>
        <begin position="30"/>
        <end position="70"/>
    </location>
</feature>
<dbReference type="RefSeq" id="WP_164452716.1">
    <property type="nucleotide sequence ID" value="NZ_JAAIJQ010000024.1"/>
</dbReference>
<dbReference type="AlphaFoldDB" id="A0A6M0JZY5"/>
<dbReference type="GO" id="GO:0009279">
    <property type="term" value="C:cell outer membrane"/>
    <property type="evidence" value="ECO:0007669"/>
    <property type="project" value="UniProtKB-SubCell"/>
</dbReference>
<evidence type="ECO:0000256" key="1">
    <source>
        <dbReference type="ARBA" id="ARBA00004459"/>
    </source>
</evidence>
<comment type="subcellular location">
    <subcellularLocation>
        <location evidence="1">Cell outer membrane</location>
        <topology evidence="1">Lipid-anchor</topology>
    </subcellularLocation>
</comment>
<dbReference type="NCBIfam" id="NF047847">
    <property type="entry name" value="SS_mature_LptM"/>
    <property type="match status" value="1"/>
</dbReference>
<accession>A0A6M0JZY5</accession>
<evidence type="ECO:0000256" key="5">
    <source>
        <dbReference type="ARBA" id="ARBA00023237"/>
    </source>
</evidence>
<evidence type="ECO:0000256" key="7">
    <source>
        <dbReference type="SAM" id="MobiDB-lite"/>
    </source>
</evidence>
<dbReference type="Pfam" id="PF13627">
    <property type="entry name" value="LptM_cons"/>
    <property type="match status" value="1"/>
</dbReference>
<reference evidence="8 9" key="1">
    <citation type="submission" date="2020-02" db="EMBL/GenBank/DDBJ databases">
        <title>Genome sequences of Thiorhodococcus mannitoliphagus and Thiorhodococcus minor, purple sulfur photosynthetic bacteria in the gammaproteobacterial family, Chromatiaceae.</title>
        <authorList>
            <person name="Aviles F.A."/>
            <person name="Meyer T.E."/>
            <person name="Kyndt J.A."/>
        </authorList>
    </citation>
    <scope>NUCLEOTIDE SEQUENCE [LARGE SCALE GENOMIC DNA]</scope>
    <source>
        <strain evidence="8 9">DSM 11518</strain>
    </source>
</reference>
<dbReference type="EMBL" id="JAAIJQ010000024">
    <property type="protein sequence ID" value="NEV62243.1"/>
    <property type="molecule type" value="Genomic_DNA"/>
</dbReference>
<keyword evidence="2" id="KW-0732">Signal</keyword>
<comment type="caution">
    <text evidence="8">The sequence shown here is derived from an EMBL/GenBank/DDBJ whole genome shotgun (WGS) entry which is preliminary data.</text>
</comment>
<gene>
    <name evidence="8" type="ORF">G3446_10125</name>
</gene>
<proteinExistence type="predicted"/>
<evidence type="ECO:0000313" key="8">
    <source>
        <dbReference type="EMBL" id="NEV62243.1"/>
    </source>
</evidence>
<keyword evidence="9" id="KW-1185">Reference proteome</keyword>
<dbReference type="Proteomes" id="UP000483379">
    <property type="component" value="Unassembled WGS sequence"/>
</dbReference>
<evidence type="ECO:0000256" key="2">
    <source>
        <dbReference type="ARBA" id="ARBA00022729"/>
    </source>
</evidence>